<feature type="transmembrane region" description="Helical" evidence="7">
    <location>
        <begin position="236"/>
        <end position="257"/>
    </location>
</feature>
<evidence type="ECO:0000256" key="6">
    <source>
        <dbReference type="ARBA" id="ARBA00023136"/>
    </source>
</evidence>
<evidence type="ECO:0000313" key="9">
    <source>
        <dbReference type="EMBL" id="AGQ19744.1"/>
    </source>
</evidence>
<comment type="subcellular location">
    <subcellularLocation>
        <location evidence="1">Cell membrane</location>
        <topology evidence="1">Multi-pass membrane protein</topology>
    </subcellularLocation>
</comment>
<feature type="transmembrane region" description="Helical" evidence="7">
    <location>
        <begin position="33"/>
        <end position="50"/>
    </location>
</feature>
<comment type="similarity">
    <text evidence="2">Belongs to the EamA transporter family.</text>
</comment>
<dbReference type="PANTHER" id="PTHR32322">
    <property type="entry name" value="INNER MEMBRANE TRANSPORTER"/>
    <property type="match status" value="1"/>
</dbReference>
<feature type="transmembrane region" description="Helical" evidence="7">
    <location>
        <begin position="181"/>
        <end position="201"/>
    </location>
</feature>
<evidence type="ECO:0000256" key="2">
    <source>
        <dbReference type="ARBA" id="ARBA00007362"/>
    </source>
</evidence>
<keyword evidence="4 7" id="KW-0812">Transmembrane</keyword>
<feature type="transmembrane region" description="Helical" evidence="7">
    <location>
        <begin position="121"/>
        <end position="137"/>
    </location>
</feature>
<evidence type="ECO:0000256" key="1">
    <source>
        <dbReference type="ARBA" id="ARBA00004651"/>
    </source>
</evidence>
<dbReference type="SUPFAM" id="SSF103481">
    <property type="entry name" value="Multidrug resistance efflux transporter EmrE"/>
    <property type="match status" value="2"/>
</dbReference>
<evidence type="ECO:0000259" key="8">
    <source>
        <dbReference type="Pfam" id="PF00892"/>
    </source>
</evidence>
<keyword evidence="5 7" id="KW-1133">Transmembrane helix</keyword>
<organism evidence="9">
    <name type="scientific">Candidatus Actinomarina minuta</name>
    <dbReference type="NCBI Taxonomy" id="1389454"/>
    <lineage>
        <taxon>Bacteria</taxon>
        <taxon>Bacillati</taxon>
        <taxon>Actinomycetota</taxon>
        <taxon>Actinomycetes</taxon>
        <taxon>Candidatus Actinomarinidae</taxon>
        <taxon>Candidatus Actinomarinales</taxon>
        <taxon>Candidatus Actinomarineae</taxon>
        <taxon>Candidatus Actinomarinaceae</taxon>
        <taxon>Candidatus Actinomarina</taxon>
    </lineage>
</organism>
<dbReference type="InterPro" id="IPR050638">
    <property type="entry name" value="AA-Vitamin_Transporters"/>
</dbReference>
<name>S5DLK5_9ACTN</name>
<protein>
    <submittedName>
        <fullName evidence="9">Permease</fullName>
    </submittedName>
</protein>
<accession>S5DLK5</accession>
<dbReference type="AlphaFoldDB" id="S5DLK5"/>
<dbReference type="GO" id="GO:0005886">
    <property type="term" value="C:plasma membrane"/>
    <property type="evidence" value="ECO:0007669"/>
    <property type="project" value="UniProtKB-SubCell"/>
</dbReference>
<dbReference type="InterPro" id="IPR000620">
    <property type="entry name" value="EamA_dom"/>
</dbReference>
<reference evidence="9" key="1">
    <citation type="journal article" date="2013" name="Sci. Rep.">
        <title>Metagenomics uncovers a new group of low GC and ultra-small marine Actinobacteria.</title>
        <authorList>
            <person name="Ghai R."/>
            <person name="Mizuno C.M."/>
            <person name="Picazo A."/>
            <person name="Camacho A."/>
            <person name="Rodriguez-Valera F."/>
        </authorList>
    </citation>
    <scope>NUCLEOTIDE SEQUENCE</scope>
</reference>
<feature type="domain" description="EamA" evidence="8">
    <location>
        <begin position="6"/>
        <end position="134"/>
    </location>
</feature>
<sequence length="284" mass="31396">MSTKNYFQMLLTSALWGSSFLLMKYALNELDPFQIAFYRIFIGMTFINILKIEKIKISKKDHGLISLVGFLWMSLPFYLFAESEQTITSSLAGLVNGSTPIFISLFAVLFFKQKISNIKKIYLTTGFAGIYILSFGFKAADVYLSKGLLLALLASISYGFAANFVQPLISTYGALVTLRMALRYASVFSFILFIVNSEFLMPTPGGSLIYMLILGIGGSGIAFLSFYSLIDDVGAIFGSITVYIIPIFSVIFGYIFLQETTTISQISGVSLIISSAYLFTKTVD</sequence>
<dbReference type="PANTHER" id="PTHR32322:SF18">
    <property type="entry name" value="S-ADENOSYLMETHIONINE_S-ADENOSYLHOMOCYSTEINE TRANSPORTER"/>
    <property type="match status" value="1"/>
</dbReference>
<dbReference type="EMBL" id="KC811141">
    <property type="protein sequence ID" value="AGQ19744.1"/>
    <property type="molecule type" value="Genomic_DNA"/>
</dbReference>
<evidence type="ECO:0000256" key="3">
    <source>
        <dbReference type="ARBA" id="ARBA00022475"/>
    </source>
</evidence>
<evidence type="ECO:0000256" key="4">
    <source>
        <dbReference type="ARBA" id="ARBA00022692"/>
    </source>
</evidence>
<feature type="transmembrane region" description="Helical" evidence="7">
    <location>
        <begin position="87"/>
        <end position="109"/>
    </location>
</feature>
<dbReference type="Pfam" id="PF00892">
    <property type="entry name" value="EamA"/>
    <property type="match status" value="2"/>
</dbReference>
<keyword evidence="3" id="KW-1003">Cell membrane</keyword>
<keyword evidence="6 7" id="KW-0472">Membrane</keyword>
<feature type="transmembrane region" description="Helical" evidence="7">
    <location>
        <begin position="263"/>
        <end position="280"/>
    </location>
</feature>
<evidence type="ECO:0000256" key="5">
    <source>
        <dbReference type="ARBA" id="ARBA00022989"/>
    </source>
</evidence>
<dbReference type="InterPro" id="IPR037185">
    <property type="entry name" value="EmrE-like"/>
</dbReference>
<feature type="transmembrane region" description="Helical" evidence="7">
    <location>
        <begin position="207"/>
        <end position="229"/>
    </location>
</feature>
<evidence type="ECO:0000256" key="7">
    <source>
        <dbReference type="SAM" id="Phobius"/>
    </source>
</evidence>
<feature type="transmembrane region" description="Helical" evidence="7">
    <location>
        <begin position="149"/>
        <end position="169"/>
    </location>
</feature>
<proteinExistence type="inferred from homology"/>
<feature type="transmembrane region" description="Helical" evidence="7">
    <location>
        <begin position="62"/>
        <end position="81"/>
    </location>
</feature>
<feature type="domain" description="EamA" evidence="8">
    <location>
        <begin position="146"/>
        <end position="279"/>
    </location>
</feature>